<dbReference type="GO" id="GO:1990414">
    <property type="term" value="P:replication-born double-strand break repair via sister chromatid exchange"/>
    <property type="evidence" value="ECO:0007669"/>
    <property type="project" value="TreeGrafter"/>
</dbReference>
<dbReference type="InterPro" id="IPR024986">
    <property type="entry name" value="Nipped-B_C"/>
</dbReference>
<evidence type="ECO:0000256" key="1">
    <source>
        <dbReference type="RuleBase" id="RU364107"/>
    </source>
</evidence>
<dbReference type="GO" id="GO:0003682">
    <property type="term" value="F:chromatin binding"/>
    <property type="evidence" value="ECO:0007669"/>
    <property type="project" value="TreeGrafter"/>
</dbReference>
<feature type="region of interest" description="Disordered" evidence="2">
    <location>
        <begin position="1768"/>
        <end position="1839"/>
    </location>
</feature>
<dbReference type="GO" id="GO:0034087">
    <property type="term" value="P:establishment of mitotic sister chromatid cohesion"/>
    <property type="evidence" value="ECO:0007669"/>
    <property type="project" value="TreeGrafter"/>
</dbReference>
<keyword evidence="5" id="KW-1185">Reference proteome</keyword>
<gene>
    <name evidence="4" type="ORF">GQ43DRAFT_393566</name>
</gene>
<protein>
    <recommendedName>
        <fullName evidence="1">Sister chromatid cohesion protein</fullName>
    </recommendedName>
</protein>
<feature type="compositionally biased region" description="Polar residues" evidence="2">
    <location>
        <begin position="579"/>
        <end position="588"/>
    </location>
</feature>
<dbReference type="PANTHER" id="PTHR21704:SF18">
    <property type="entry name" value="NIPPED-B-LIKE PROTEIN"/>
    <property type="match status" value="1"/>
</dbReference>
<feature type="region of interest" description="Disordered" evidence="2">
    <location>
        <begin position="579"/>
        <end position="618"/>
    </location>
</feature>
<dbReference type="GO" id="GO:0140588">
    <property type="term" value="P:chromatin looping"/>
    <property type="evidence" value="ECO:0007669"/>
    <property type="project" value="InterPro"/>
</dbReference>
<dbReference type="OrthoDB" id="418242at2759"/>
<keyword evidence="1" id="KW-0131">Cell cycle</keyword>
<dbReference type="CDD" id="cd23958">
    <property type="entry name" value="SCC2"/>
    <property type="match status" value="1"/>
</dbReference>
<feature type="compositionally biased region" description="Basic and acidic residues" evidence="2">
    <location>
        <begin position="155"/>
        <end position="164"/>
    </location>
</feature>
<dbReference type="Gene3D" id="1.25.10.10">
    <property type="entry name" value="Leucine-rich Repeat Variant"/>
    <property type="match status" value="1"/>
</dbReference>
<dbReference type="GO" id="GO:0071169">
    <property type="term" value="P:establishment of protein localization to chromatin"/>
    <property type="evidence" value="ECO:0007669"/>
    <property type="project" value="TreeGrafter"/>
</dbReference>
<accession>A0A9P4JSG5</accession>
<dbReference type="Proteomes" id="UP000799536">
    <property type="component" value="Unassembled WGS sequence"/>
</dbReference>
<feature type="domain" description="Sister chromatid cohesion C-terminal" evidence="3">
    <location>
        <begin position="1410"/>
        <end position="1601"/>
    </location>
</feature>
<dbReference type="PANTHER" id="PTHR21704">
    <property type="entry name" value="NIPPED-B-LIKE PROTEIN DELANGIN SCC2-RELATED"/>
    <property type="match status" value="1"/>
</dbReference>
<dbReference type="EMBL" id="ML993963">
    <property type="protein sequence ID" value="KAF2201733.1"/>
    <property type="molecule type" value="Genomic_DNA"/>
</dbReference>
<dbReference type="InterPro" id="IPR011989">
    <property type="entry name" value="ARM-like"/>
</dbReference>
<feature type="compositionally biased region" description="Polar residues" evidence="2">
    <location>
        <begin position="1626"/>
        <end position="1643"/>
    </location>
</feature>
<dbReference type="Pfam" id="PF12830">
    <property type="entry name" value="Nipped-B_C"/>
    <property type="match status" value="1"/>
</dbReference>
<proteinExistence type="inferred from homology"/>
<feature type="compositionally biased region" description="Polar residues" evidence="2">
    <location>
        <begin position="169"/>
        <end position="178"/>
    </location>
</feature>
<dbReference type="InterPro" id="IPR033031">
    <property type="entry name" value="Scc2/Nipped-B"/>
</dbReference>
<comment type="similarity">
    <text evidence="1">Belongs to the SCC2/Nipped-B family.</text>
</comment>
<comment type="subcellular location">
    <subcellularLocation>
        <location evidence="1">Nucleus</location>
    </subcellularLocation>
</comment>
<dbReference type="InterPro" id="IPR016024">
    <property type="entry name" value="ARM-type_fold"/>
</dbReference>
<keyword evidence="1" id="KW-0539">Nucleus</keyword>
<reference evidence="4" key="1">
    <citation type="journal article" date="2020" name="Stud. Mycol.">
        <title>101 Dothideomycetes genomes: a test case for predicting lifestyles and emergence of pathogens.</title>
        <authorList>
            <person name="Haridas S."/>
            <person name="Albert R."/>
            <person name="Binder M."/>
            <person name="Bloem J."/>
            <person name="Labutti K."/>
            <person name="Salamov A."/>
            <person name="Andreopoulos B."/>
            <person name="Baker S."/>
            <person name="Barry K."/>
            <person name="Bills G."/>
            <person name="Bluhm B."/>
            <person name="Cannon C."/>
            <person name="Castanera R."/>
            <person name="Culley D."/>
            <person name="Daum C."/>
            <person name="Ezra D."/>
            <person name="Gonzalez J."/>
            <person name="Henrissat B."/>
            <person name="Kuo A."/>
            <person name="Liang C."/>
            <person name="Lipzen A."/>
            <person name="Lutzoni F."/>
            <person name="Magnuson J."/>
            <person name="Mondo S."/>
            <person name="Nolan M."/>
            <person name="Ohm R."/>
            <person name="Pangilinan J."/>
            <person name="Park H.-J."/>
            <person name="Ramirez L."/>
            <person name="Alfaro M."/>
            <person name="Sun H."/>
            <person name="Tritt A."/>
            <person name="Yoshinaga Y."/>
            <person name="Zwiers L.-H."/>
            <person name="Turgeon B."/>
            <person name="Goodwin S."/>
            <person name="Spatafora J."/>
            <person name="Crous P."/>
            <person name="Grigoriev I."/>
        </authorList>
    </citation>
    <scope>NUCLEOTIDE SEQUENCE</scope>
    <source>
        <strain evidence="4">ATCC 74209</strain>
    </source>
</reference>
<dbReference type="GO" id="GO:0010468">
    <property type="term" value="P:regulation of gene expression"/>
    <property type="evidence" value="ECO:0007669"/>
    <property type="project" value="InterPro"/>
</dbReference>
<sequence>MEPGNQGNGHPINGRALPLRPPTFDEALPFSPFTSIIPFSSGIVPFPSAEPPNEPTIFTTAVDQQTARSTVERFNTEMRNPQKLQRIMQDMRALLDPDEITQYHFKPLAQLEPPPPGHSAAQDPLANVSLPPLGSFATILLKKTDISYLLPGAETPKKNTDHARAPMKQVQTQQSFQNGPHKPQNAPDRYHSEASSQTTKVLPKKSLNAANLGRAAVIIPALPPSLQHSDHQVYTDVVSQASFSKKRKREDTRADNDALGLTSNQAQLADTAGRNLTNLVKVFVDAREDAESSEYFETCIAGDSEFQVLERSQQNRLETALKNVINSGRFADIPVQQILAIQSLCEASITAVGQLSLSIWSGWADSDTEEWRSRLDAAENGLRACRLVLRTMTADRDEKQICSEELVQAIVNAVKHTLDTCLVPIVEARPSSHQDIFRLVSDKTGLQLSAVLQLCGSILASLGTLIVTVGVTESALTPVEYLCTGLIFVENGHNEKESALGVQRFETLRRKAMDVLARIFACCVDQRRFIQSEIQMGLEKLPVSRQSARQFRVEQGKPIMLVSALMMRLVQASASRSIKDSNSVSRTPALNGHRHDESEDSSSEAEDSKRTLKINPNSTRSNIDLEHIAGQLHQDATRIAYEFANYFVSRALKSTKSGDEPFRNLLDIFVEDFCNVLGSPEWPAAVLLLEMCCRIMANIIESKDHTVPEKNTALDVLGLLGSGLVDFKNRVKHSINNLDSSQSELSDRLVVLGQDAVKVGDDPTKGSVNQQELLDFDGPYRVVLECLPAYLQVAGNTDDPHFLSIAGCHITLWAYNLCKAVKVAEETGDVPPSFKVIEKHIRKMIADPQWLSTEYEFEKVTNVQGRLGSEIITLQSDLYQRRRRMLNILVNNLRNPSASLKARSLKSLTLILEKDSELLDEAIFQHIKQLTLDTHSSLVRENALALLSRCLSWNPSLESGCLPFILPRVADPAKSVKVRAIKLLKDTYMRSKTDDVKLRIAISFLPALHDDDEQVVDLIYQTFEEIWFAPFYDTAKVDVVTMKLEHQKQVSLLVLIDQTIRTLQDSEACRAYMEAFESLFSRALSNKSKNEISNFKICKEFVANLFEGVIDTDALPGKPPQPRILRTLSVFAKVNARLFTAEQVRLLSPYVKDVATTDDLNVFKYTVTIFRYVFPFLSSLQEKFLDDIRVSLTSQINRLQGSEVHEVAQCLWIICPLIKVNIDNRLTTNVARLAVMVGSMVFNLHSLKSPEKQQQNANKITKILRLLGAFGKVCRFRPEFYGQFRKGLKTTPWDGKSIPALFVLTVSPFTRQQWDMAIREQALESLGQICQNSPLQFMRADVEQVFKLVFANSVDGLKWVALLQFKEFFAAEERRSETGAAIAVGEGAIHGAERLDTSLVASENDGAALHLAQKYLPDIILVALGKDLPLAVVATEVIVSISRQGLVHPKECGPALVALATSPNPEIYKKAAAEHSSLHQKHETMFEKEYMKAVTQAFEYQRDVVGDTHGATEESSAEGKKTYVPKLHRLYEVFKKGSKKITRKFLSNLCSRMDFELSKLKTKGDPPEVLLFARFCLENLGLFDYGSADEIFDVLRGLEKVVKQTGNDVAHIIETDVLGYRLDQDQQAPTEPASTNGGSTIPQNGDIHSVPTAPEPAANPVDEIKLRHLTIASMILSMMWETRTFLRKAWILPQGKGIAAMNKNVIRQNLVLGKEHWDRIASVMASLDSVDAMKAQCKKFAEFLKVDDDHQLADDDEDPNTELQRLAAGYETPDEGEKDIIAPGTGRGRKRKAGASMSNTPKKSRGGAGKRARPAGGKSKKKKSGRMSGTPDEEDGDWD</sequence>
<dbReference type="SUPFAM" id="SSF48371">
    <property type="entry name" value="ARM repeat"/>
    <property type="match status" value="1"/>
</dbReference>
<evidence type="ECO:0000259" key="3">
    <source>
        <dbReference type="Pfam" id="PF12830"/>
    </source>
</evidence>
<feature type="compositionally biased region" description="Basic residues" evidence="2">
    <location>
        <begin position="1802"/>
        <end position="1825"/>
    </location>
</feature>
<evidence type="ECO:0000313" key="5">
    <source>
        <dbReference type="Proteomes" id="UP000799536"/>
    </source>
</evidence>
<evidence type="ECO:0000313" key="4">
    <source>
        <dbReference type="EMBL" id="KAF2201733.1"/>
    </source>
</evidence>
<comment type="caution">
    <text evidence="4">The sequence shown here is derived from an EMBL/GenBank/DDBJ whole genome shotgun (WGS) entry which is preliminary data.</text>
</comment>
<dbReference type="GO" id="GO:0061775">
    <property type="term" value="F:cohesin loader activity"/>
    <property type="evidence" value="ECO:0007669"/>
    <property type="project" value="InterPro"/>
</dbReference>
<feature type="region of interest" description="Disordered" evidence="2">
    <location>
        <begin position="1626"/>
        <end position="1659"/>
    </location>
</feature>
<dbReference type="GO" id="GO:0090694">
    <property type="term" value="C:Scc2-Scc4 cohesin loading complex"/>
    <property type="evidence" value="ECO:0007669"/>
    <property type="project" value="TreeGrafter"/>
</dbReference>
<organism evidence="4 5">
    <name type="scientific">Delitschia confertaspora ATCC 74209</name>
    <dbReference type="NCBI Taxonomy" id="1513339"/>
    <lineage>
        <taxon>Eukaryota</taxon>
        <taxon>Fungi</taxon>
        <taxon>Dikarya</taxon>
        <taxon>Ascomycota</taxon>
        <taxon>Pezizomycotina</taxon>
        <taxon>Dothideomycetes</taxon>
        <taxon>Pleosporomycetidae</taxon>
        <taxon>Pleosporales</taxon>
        <taxon>Delitschiaceae</taxon>
        <taxon>Delitschia</taxon>
    </lineage>
</organism>
<name>A0A9P4JSG5_9PLEO</name>
<keyword evidence="1" id="KW-0677">Repeat</keyword>
<evidence type="ECO:0000256" key="2">
    <source>
        <dbReference type="SAM" id="MobiDB-lite"/>
    </source>
</evidence>
<feature type="region of interest" description="Disordered" evidence="2">
    <location>
        <begin position="152"/>
        <end position="201"/>
    </location>
</feature>